<dbReference type="Gramene" id="PRQ33559">
    <property type="protein sequence ID" value="PRQ33559"/>
    <property type="gene ID" value="RchiOBHm_Chr5g0058981"/>
</dbReference>
<dbReference type="PANTHER" id="PTHR45733">
    <property type="entry name" value="FORMIN-J"/>
    <property type="match status" value="1"/>
</dbReference>
<gene>
    <name evidence="3" type="ORF">RchiOBHm_Chr5g0058981</name>
</gene>
<comment type="similarity">
    <text evidence="1">Belongs to the formin-like family. Class-II subfamily.</text>
</comment>
<dbReference type="STRING" id="74649.A0A2P6QHA5"/>
<dbReference type="SUPFAM" id="SSF101447">
    <property type="entry name" value="Formin homology 2 domain (FH2 domain)"/>
    <property type="match status" value="1"/>
</dbReference>
<proteinExistence type="inferred from homology"/>
<evidence type="ECO:0000256" key="1">
    <source>
        <dbReference type="ARBA" id="ARBA00006468"/>
    </source>
</evidence>
<dbReference type="InterPro" id="IPR051144">
    <property type="entry name" value="Formin_homology_domain"/>
</dbReference>
<keyword evidence="4" id="KW-1185">Reference proteome</keyword>
<comment type="caution">
    <text evidence="3">The sequence shown here is derived from an EMBL/GenBank/DDBJ whole genome shotgun (WGS) entry which is preliminary data.</text>
</comment>
<dbReference type="InterPro" id="IPR015425">
    <property type="entry name" value="FH2_Formin"/>
</dbReference>
<evidence type="ECO:0000313" key="3">
    <source>
        <dbReference type="EMBL" id="PRQ33559.1"/>
    </source>
</evidence>
<dbReference type="Gene3D" id="1.20.58.2220">
    <property type="entry name" value="Formin, FH2 domain"/>
    <property type="match status" value="1"/>
</dbReference>
<sequence length="68" mass="7358">MPELLDFDKDLIHLEAASKIPLKALAEEMQAVSKGPEKVKQELAAAENDGVISSGFRKGFTIFILGLS</sequence>
<evidence type="ECO:0000313" key="4">
    <source>
        <dbReference type="Proteomes" id="UP000238479"/>
    </source>
</evidence>
<dbReference type="PROSITE" id="PS51444">
    <property type="entry name" value="FH2"/>
    <property type="match status" value="1"/>
</dbReference>
<protein>
    <submittedName>
        <fullName evidence="3">Putative formin, FH2 domain-containing protein</fullName>
    </submittedName>
</protein>
<accession>A0A2P6QHA5</accession>
<reference evidence="3 4" key="1">
    <citation type="journal article" date="2018" name="Nat. Genet.">
        <title>The Rosa genome provides new insights in the design of modern roses.</title>
        <authorList>
            <person name="Bendahmane M."/>
        </authorList>
    </citation>
    <scope>NUCLEOTIDE SEQUENCE [LARGE SCALE GENOMIC DNA]</scope>
    <source>
        <strain evidence="4">cv. Old Blush</strain>
    </source>
</reference>
<name>A0A2P6QHA5_ROSCH</name>
<dbReference type="InterPro" id="IPR042201">
    <property type="entry name" value="FH2_Formin_sf"/>
</dbReference>
<organism evidence="3 4">
    <name type="scientific">Rosa chinensis</name>
    <name type="common">China rose</name>
    <dbReference type="NCBI Taxonomy" id="74649"/>
    <lineage>
        <taxon>Eukaryota</taxon>
        <taxon>Viridiplantae</taxon>
        <taxon>Streptophyta</taxon>
        <taxon>Embryophyta</taxon>
        <taxon>Tracheophyta</taxon>
        <taxon>Spermatophyta</taxon>
        <taxon>Magnoliopsida</taxon>
        <taxon>eudicotyledons</taxon>
        <taxon>Gunneridae</taxon>
        <taxon>Pentapetalae</taxon>
        <taxon>rosids</taxon>
        <taxon>fabids</taxon>
        <taxon>Rosales</taxon>
        <taxon>Rosaceae</taxon>
        <taxon>Rosoideae</taxon>
        <taxon>Rosoideae incertae sedis</taxon>
        <taxon>Rosa</taxon>
    </lineage>
</organism>
<dbReference type="Proteomes" id="UP000238479">
    <property type="component" value="Chromosome 5"/>
</dbReference>
<dbReference type="AlphaFoldDB" id="A0A2P6QHA5"/>
<dbReference type="PANTHER" id="PTHR45733:SF17">
    <property type="entry name" value="FORMIN-LIKE PROTEIN 14"/>
    <property type="match status" value="1"/>
</dbReference>
<feature type="domain" description="FH2" evidence="2">
    <location>
        <begin position="1"/>
        <end position="68"/>
    </location>
</feature>
<evidence type="ECO:0000259" key="2">
    <source>
        <dbReference type="PROSITE" id="PS51444"/>
    </source>
</evidence>
<dbReference type="EMBL" id="PDCK01000043">
    <property type="protein sequence ID" value="PRQ33559.1"/>
    <property type="molecule type" value="Genomic_DNA"/>
</dbReference>